<sequence length="235" mass="27109">MSEDKTKRKSLRRDGSYRVFQITRKQKDDDEDNEEEEEYSLKNSNENGDTSIQKKKNFTREKSVKSIDQTNQWKRKNSKNVKSDNIPKKVDNVKENVVEDKFTLEKNNNQTSAAVSHTQIDSILSKIPTDTDDIVDWSTNNTNNGHTEDEILSDLLSRADNLEKNVNKHKDFGAKILPTTRTKRKRKCFISICTVVIGLIIIIVMIIVVVLAITRKISYRDQNILPTNTTMFQNT</sequence>
<dbReference type="EMBL" id="CAJOBA010008141">
    <property type="protein sequence ID" value="CAF3821325.1"/>
    <property type="molecule type" value="Genomic_DNA"/>
</dbReference>
<feature type="region of interest" description="Disordered" evidence="1">
    <location>
        <begin position="1"/>
        <end position="90"/>
    </location>
</feature>
<feature type="compositionally biased region" description="Polar residues" evidence="1">
    <location>
        <begin position="41"/>
        <end position="51"/>
    </location>
</feature>
<feature type="compositionally biased region" description="Basic and acidic residues" evidence="1">
    <location>
        <begin position="81"/>
        <end position="90"/>
    </location>
</feature>
<keyword evidence="2" id="KW-0812">Transmembrane</keyword>
<comment type="caution">
    <text evidence="3">The sequence shown here is derived from an EMBL/GenBank/DDBJ whole genome shotgun (WGS) entry which is preliminary data.</text>
</comment>
<name>A0A8S2E1D9_9BILA</name>
<gene>
    <name evidence="3" type="ORF">OVA965_LOCUS17130</name>
    <name evidence="4" type="ORF">TMI583_LOCUS17140</name>
</gene>
<protein>
    <submittedName>
        <fullName evidence="3">Uncharacterized protein</fullName>
    </submittedName>
</protein>
<dbReference type="AlphaFoldDB" id="A0A8S2E1D9"/>
<evidence type="ECO:0000313" key="5">
    <source>
        <dbReference type="Proteomes" id="UP000677228"/>
    </source>
</evidence>
<dbReference type="Proteomes" id="UP000682733">
    <property type="component" value="Unassembled WGS sequence"/>
</dbReference>
<feature type="transmembrane region" description="Helical" evidence="2">
    <location>
        <begin position="188"/>
        <end position="213"/>
    </location>
</feature>
<reference evidence="3" key="1">
    <citation type="submission" date="2021-02" db="EMBL/GenBank/DDBJ databases">
        <authorList>
            <person name="Nowell W R."/>
        </authorList>
    </citation>
    <scope>NUCLEOTIDE SEQUENCE</scope>
</reference>
<evidence type="ECO:0000313" key="3">
    <source>
        <dbReference type="EMBL" id="CAF1054985.1"/>
    </source>
</evidence>
<keyword evidence="2" id="KW-0472">Membrane</keyword>
<feature type="compositionally biased region" description="Basic and acidic residues" evidence="1">
    <location>
        <begin position="1"/>
        <end position="16"/>
    </location>
</feature>
<proteinExistence type="predicted"/>
<keyword evidence="2" id="KW-1133">Transmembrane helix</keyword>
<organism evidence="3 5">
    <name type="scientific">Didymodactylos carnosus</name>
    <dbReference type="NCBI Taxonomy" id="1234261"/>
    <lineage>
        <taxon>Eukaryota</taxon>
        <taxon>Metazoa</taxon>
        <taxon>Spiralia</taxon>
        <taxon>Gnathifera</taxon>
        <taxon>Rotifera</taxon>
        <taxon>Eurotatoria</taxon>
        <taxon>Bdelloidea</taxon>
        <taxon>Philodinida</taxon>
        <taxon>Philodinidae</taxon>
        <taxon>Didymodactylos</taxon>
    </lineage>
</organism>
<dbReference type="EMBL" id="CAJNOK010008128">
    <property type="protein sequence ID" value="CAF1054985.1"/>
    <property type="molecule type" value="Genomic_DNA"/>
</dbReference>
<dbReference type="Proteomes" id="UP000677228">
    <property type="component" value="Unassembled WGS sequence"/>
</dbReference>
<evidence type="ECO:0000313" key="4">
    <source>
        <dbReference type="EMBL" id="CAF3821325.1"/>
    </source>
</evidence>
<feature type="compositionally biased region" description="Acidic residues" evidence="1">
    <location>
        <begin position="29"/>
        <end position="38"/>
    </location>
</feature>
<evidence type="ECO:0000256" key="2">
    <source>
        <dbReference type="SAM" id="Phobius"/>
    </source>
</evidence>
<dbReference type="Gene3D" id="1.20.5.110">
    <property type="match status" value="1"/>
</dbReference>
<evidence type="ECO:0000256" key="1">
    <source>
        <dbReference type="SAM" id="MobiDB-lite"/>
    </source>
</evidence>
<accession>A0A8S2E1D9</accession>